<evidence type="ECO:0000259" key="11">
    <source>
        <dbReference type="Pfam" id="PF16916"/>
    </source>
</evidence>
<dbReference type="InterPro" id="IPR058533">
    <property type="entry name" value="Cation_efflux_TM"/>
</dbReference>
<feature type="transmembrane region" description="Helical" evidence="9">
    <location>
        <begin position="12"/>
        <end position="32"/>
    </location>
</feature>
<evidence type="ECO:0000313" key="12">
    <source>
        <dbReference type="EMBL" id="SBT12728.1"/>
    </source>
</evidence>
<dbReference type="PANTHER" id="PTHR43840:SF15">
    <property type="entry name" value="MITOCHONDRIAL METAL TRANSPORTER 1-RELATED"/>
    <property type="match status" value="1"/>
</dbReference>
<reference evidence="13" key="1">
    <citation type="submission" date="2016-06" db="EMBL/GenBank/DDBJ databases">
        <authorList>
            <person name="Rodrigo-Torres L."/>
            <person name="Arahal D.R."/>
        </authorList>
    </citation>
    <scope>NUCLEOTIDE SEQUENCE [LARGE SCALE GENOMIC DNA]</scope>
    <source>
        <strain evidence="13">CECT 7224</strain>
    </source>
</reference>
<keyword evidence="7 9" id="KW-1133">Transmembrane helix</keyword>
<accession>A0A1C3JC88</accession>
<dbReference type="Gene3D" id="3.30.70.1350">
    <property type="entry name" value="Cation efflux protein, cytoplasmic domain"/>
    <property type="match status" value="1"/>
</dbReference>
<evidence type="ECO:0000256" key="3">
    <source>
        <dbReference type="ARBA" id="ARBA00022448"/>
    </source>
</evidence>
<keyword evidence="6" id="KW-0864">Zinc transport</keyword>
<dbReference type="SUPFAM" id="SSF160240">
    <property type="entry name" value="Cation efflux protein cytoplasmic domain-like"/>
    <property type="match status" value="1"/>
</dbReference>
<protein>
    <submittedName>
        <fullName evidence="12">Putative cation efflux system protein/MT2084</fullName>
    </submittedName>
</protein>
<evidence type="ECO:0000256" key="6">
    <source>
        <dbReference type="ARBA" id="ARBA00022906"/>
    </source>
</evidence>
<dbReference type="NCBIfam" id="TIGR01297">
    <property type="entry name" value="CDF"/>
    <property type="match status" value="1"/>
</dbReference>
<dbReference type="InterPro" id="IPR027470">
    <property type="entry name" value="Cation_efflux_CTD"/>
</dbReference>
<dbReference type="Pfam" id="PF16916">
    <property type="entry name" value="ZT_dimer"/>
    <property type="match status" value="1"/>
</dbReference>
<evidence type="ECO:0000256" key="4">
    <source>
        <dbReference type="ARBA" id="ARBA00022496"/>
    </source>
</evidence>
<evidence type="ECO:0000259" key="10">
    <source>
        <dbReference type="Pfam" id="PF01545"/>
    </source>
</evidence>
<feature type="transmembrane region" description="Helical" evidence="9">
    <location>
        <begin position="182"/>
        <end position="202"/>
    </location>
</feature>
<dbReference type="InterPro" id="IPR036837">
    <property type="entry name" value="Cation_efflux_CTD_sf"/>
</dbReference>
<keyword evidence="4" id="KW-0410">Iron transport</keyword>
<keyword evidence="8 9" id="KW-0472">Membrane</keyword>
<feature type="domain" description="Cation efflux protein cytoplasmic" evidence="11">
    <location>
        <begin position="212"/>
        <end position="288"/>
    </location>
</feature>
<dbReference type="GO" id="GO:0006829">
    <property type="term" value="P:zinc ion transport"/>
    <property type="evidence" value="ECO:0007669"/>
    <property type="project" value="UniProtKB-KW"/>
</dbReference>
<dbReference type="FunFam" id="1.20.1510.10:FF:000006">
    <property type="entry name" value="Divalent cation efflux transporter"/>
    <property type="match status" value="1"/>
</dbReference>
<dbReference type="Gene3D" id="1.20.1510.10">
    <property type="entry name" value="Cation efflux protein transmembrane domain"/>
    <property type="match status" value="1"/>
</dbReference>
<feature type="transmembrane region" description="Helical" evidence="9">
    <location>
        <begin position="74"/>
        <end position="96"/>
    </location>
</feature>
<dbReference type="GO" id="GO:0008324">
    <property type="term" value="F:monoatomic cation transmembrane transporter activity"/>
    <property type="evidence" value="ECO:0007669"/>
    <property type="project" value="InterPro"/>
</dbReference>
<evidence type="ECO:0000256" key="1">
    <source>
        <dbReference type="ARBA" id="ARBA00004141"/>
    </source>
</evidence>
<dbReference type="GO" id="GO:0006826">
    <property type="term" value="P:iron ion transport"/>
    <property type="evidence" value="ECO:0007669"/>
    <property type="project" value="UniProtKB-KW"/>
</dbReference>
<comment type="similarity">
    <text evidence="2">Belongs to the cation diffusion facilitator (CDF) transporter (TC 2.A.4) family. FieF subfamily.</text>
</comment>
<dbReference type="Proteomes" id="UP000092819">
    <property type="component" value="Unassembled WGS sequence"/>
</dbReference>
<keyword evidence="5 9" id="KW-0812">Transmembrane</keyword>
<keyword evidence="6" id="KW-0862">Zinc</keyword>
<keyword evidence="13" id="KW-1185">Reference proteome</keyword>
<sequence length="295" mass="32307">MKTIEAIRKITLIGALVNIILAIVKIVVGSVSGSSALVADGVHSFSDLLTDAVVLFGAQYWIAPADAKHPYGHYRYETMCNLIIGTLLLFTAAGIAWDSIDRIGSSEAVAPSMWALVAALGSIGAKELLYRWTFRCANDVGSSALRANAWHHRSDALSSVPVVLSVIAAPFVPEYYYLDQIAALLVTAMILKGAVSIVLPSLQEITERSAGQEVIGRIQQHAAEHNDVKEVHAIRSRRAGNATFVDFHLLVQPDLTVREGHDIAKDFKLRLMKESNEMLDIIIHIEPYEPRPQVY</sequence>
<evidence type="ECO:0000256" key="7">
    <source>
        <dbReference type="ARBA" id="ARBA00022989"/>
    </source>
</evidence>
<evidence type="ECO:0000256" key="5">
    <source>
        <dbReference type="ARBA" id="ARBA00022692"/>
    </source>
</evidence>
<organism evidence="12 13">
    <name type="scientific">Vibrio celticus</name>
    <dbReference type="NCBI Taxonomy" id="446372"/>
    <lineage>
        <taxon>Bacteria</taxon>
        <taxon>Pseudomonadati</taxon>
        <taxon>Pseudomonadota</taxon>
        <taxon>Gammaproteobacteria</taxon>
        <taxon>Vibrionales</taxon>
        <taxon>Vibrionaceae</taxon>
        <taxon>Vibrio</taxon>
    </lineage>
</organism>
<feature type="transmembrane region" description="Helical" evidence="9">
    <location>
        <begin position="108"/>
        <end position="125"/>
    </location>
</feature>
<dbReference type="InterPro" id="IPR050291">
    <property type="entry name" value="CDF_Transporter"/>
</dbReference>
<dbReference type="GO" id="GO:0016020">
    <property type="term" value="C:membrane"/>
    <property type="evidence" value="ECO:0007669"/>
    <property type="project" value="UniProtKB-SubCell"/>
</dbReference>
<dbReference type="Pfam" id="PF01545">
    <property type="entry name" value="Cation_efflux"/>
    <property type="match status" value="1"/>
</dbReference>
<keyword evidence="4" id="KW-0408">Iron</keyword>
<evidence type="ECO:0000256" key="9">
    <source>
        <dbReference type="SAM" id="Phobius"/>
    </source>
</evidence>
<gene>
    <name evidence="12" type="ORF">VCE7224_01471</name>
</gene>
<dbReference type="PANTHER" id="PTHR43840">
    <property type="entry name" value="MITOCHONDRIAL METAL TRANSPORTER 1-RELATED"/>
    <property type="match status" value="1"/>
</dbReference>
<name>A0A1C3JC88_9VIBR</name>
<evidence type="ECO:0000313" key="13">
    <source>
        <dbReference type="Proteomes" id="UP000092819"/>
    </source>
</evidence>
<dbReference type="InterPro" id="IPR002524">
    <property type="entry name" value="Cation_efflux"/>
</dbReference>
<comment type="subcellular location">
    <subcellularLocation>
        <location evidence="1">Membrane</location>
        <topology evidence="1">Multi-pass membrane protein</topology>
    </subcellularLocation>
</comment>
<dbReference type="RefSeq" id="WP_065676044.1">
    <property type="nucleotide sequence ID" value="NZ_AP025464.1"/>
</dbReference>
<evidence type="ECO:0000256" key="8">
    <source>
        <dbReference type="ARBA" id="ARBA00023136"/>
    </source>
</evidence>
<dbReference type="AlphaFoldDB" id="A0A1C3JC88"/>
<feature type="domain" description="Cation efflux protein transmembrane" evidence="10">
    <location>
        <begin position="12"/>
        <end position="205"/>
    </location>
</feature>
<keyword evidence="6" id="KW-0406">Ion transport</keyword>
<dbReference type="InterPro" id="IPR027469">
    <property type="entry name" value="Cation_efflux_TMD_sf"/>
</dbReference>
<proteinExistence type="inferred from homology"/>
<keyword evidence="3" id="KW-0813">Transport</keyword>
<dbReference type="EMBL" id="FLQZ01000031">
    <property type="protein sequence ID" value="SBT12728.1"/>
    <property type="molecule type" value="Genomic_DNA"/>
</dbReference>
<dbReference type="SUPFAM" id="SSF161111">
    <property type="entry name" value="Cation efflux protein transmembrane domain-like"/>
    <property type="match status" value="1"/>
</dbReference>
<evidence type="ECO:0000256" key="2">
    <source>
        <dbReference type="ARBA" id="ARBA00010212"/>
    </source>
</evidence>